<dbReference type="Gene3D" id="3.40.120.10">
    <property type="entry name" value="Alpha-D-Glucose-1,6-Bisphosphate, subunit A, domain 3"/>
    <property type="match status" value="3"/>
</dbReference>
<dbReference type="FunFam" id="3.30.310.50:FF:000001">
    <property type="entry name" value="Phosphoglucosamine mutase"/>
    <property type="match status" value="1"/>
</dbReference>
<name>A0A2J6WE41_9BACT</name>
<dbReference type="GO" id="GO:0004615">
    <property type="term" value="F:phosphomannomutase activity"/>
    <property type="evidence" value="ECO:0007669"/>
    <property type="project" value="TreeGrafter"/>
</dbReference>
<dbReference type="InterPro" id="IPR005841">
    <property type="entry name" value="Alpha-D-phosphohexomutase_SF"/>
</dbReference>
<protein>
    <recommendedName>
        <fullName evidence="6">Phosphoglucosamine mutase</fullName>
        <ecNumber evidence="6">5.4.2.10</ecNumber>
    </recommendedName>
</protein>
<dbReference type="RefSeq" id="WP_424586636.1">
    <property type="nucleotide sequence ID" value="NZ_JBNARP010000012.1"/>
</dbReference>
<comment type="cofactor">
    <cofactor evidence="6">
        <name>Mg(2+)</name>
        <dbReference type="ChEBI" id="CHEBI:18420"/>
    </cofactor>
    <text evidence="6">Binds 1 Mg(2+) ion per subunit.</text>
</comment>
<sequence>MRKIFGTDGARGIANIEITPEISLRIGVAIGKLFYGNGPILIGEDTRLSSEMLRLALATGIISASTDVTIGFIMPTPAVSLLLRIMKNFSAGCVVSASHNPIEFNGIKIFDKNGFKLSDENEEYIEELMESNIERSPVNIGRVFYDENIRDFYVDYIAGRFPLNLSNLKIALDLANGSTYYTTPQTLKKLTAQIFPINDKPDGHRINVECGSTHPQVISRHTVNSGAHIGISHDGDGDRVILSDETGRIVDGDDIMVILGRHFKKKGLLKNNTIVGTVMTNLAIENILKSEGINFKRAPVGDRYVLQEMLKSGAILGGEQSGHIINLLESVTGDGLITALSVLEVMVEEQKPLSKLVEGLERFPQILVNAKVKDKDVINDEKFKQFVREMEKELKTGRIIIRSSGTEPVIRIMVEGDNEIKIRDIANRIKEYLEV</sequence>
<evidence type="ECO:0000256" key="4">
    <source>
        <dbReference type="ARBA" id="ARBA00022842"/>
    </source>
</evidence>
<dbReference type="HAMAP" id="MF_01554_B">
    <property type="entry name" value="GlmM_B"/>
    <property type="match status" value="1"/>
</dbReference>
<feature type="domain" description="Alpha-D-phosphohexomutase alpha/beta/alpha" evidence="9">
    <location>
        <begin position="152"/>
        <end position="247"/>
    </location>
</feature>
<keyword evidence="3 6" id="KW-0479">Metal-binding</keyword>
<gene>
    <name evidence="6 11" type="primary">glmM</name>
    <name evidence="11" type="ORF">C0189_03780</name>
</gene>
<evidence type="ECO:0000259" key="10">
    <source>
        <dbReference type="Pfam" id="PF02880"/>
    </source>
</evidence>
<dbReference type="InterPro" id="IPR006352">
    <property type="entry name" value="GlmM_bact"/>
</dbReference>
<dbReference type="InterPro" id="IPR016055">
    <property type="entry name" value="A-D-PHexomutase_a/b/a-I/II/III"/>
</dbReference>
<feature type="binding site" description="via phosphate group" evidence="6">
    <location>
        <position position="98"/>
    </location>
    <ligand>
        <name>Mg(2+)</name>
        <dbReference type="ChEBI" id="CHEBI:18420"/>
    </ligand>
</feature>
<dbReference type="InterPro" id="IPR005846">
    <property type="entry name" value="A-D-PHexomutase_a/b/a-III"/>
</dbReference>
<dbReference type="GO" id="GO:0006048">
    <property type="term" value="P:UDP-N-acetylglucosamine biosynthetic process"/>
    <property type="evidence" value="ECO:0007669"/>
    <property type="project" value="TreeGrafter"/>
</dbReference>
<feature type="domain" description="Alpha-D-phosphohexomutase alpha/beta/alpha" evidence="8">
    <location>
        <begin position="2"/>
        <end position="134"/>
    </location>
</feature>
<dbReference type="Pfam" id="PF02878">
    <property type="entry name" value="PGM_PMM_I"/>
    <property type="match status" value="1"/>
</dbReference>
<dbReference type="Proteomes" id="UP000237040">
    <property type="component" value="Unassembled WGS sequence"/>
</dbReference>
<dbReference type="GO" id="GO:0000287">
    <property type="term" value="F:magnesium ion binding"/>
    <property type="evidence" value="ECO:0007669"/>
    <property type="project" value="UniProtKB-UniRule"/>
</dbReference>
<evidence type="ECO:0000256" key="2">
    <source>
        <dbReference type="ARBA" id="ARBA00022553"/>
    </source>
</evidence>
<keyword evidence="4 6" id="KW-0460">Magnesium</keyword>
<dbReference type="Pfam" id="PF02880">
    <property type="entry name" value="PGM_PMM_III"/>
    <property type="match status" value="1"/>
</dbReference>
<dbReference type="GO" id="GO:0005829">
    <property type="term" value="C:cytosol"/>
    <property type="evidence" value="ECO:0007669"/>
    <property type="project" value="TreeGrafter"/>
</dbReference>
<dbReference type="InterPro" id="IPR005843">
    <property type="entry name" value="A-D-PHexomutase_C"/>
</dbReference>
<evidence type="ECO:0000259" key="9">
    <source>
        <dbReference type="Pfam" id="PF02879"/>
    </source>
</evidence>
<comment type="caution">
    <text evidence="11">The sequence shown here is derived from an EMBL/GenBank/DDBJ whole genome shotgun (WGS) entry which is preliminary data.</text>
</comment>
<dbReference type="SUPFAM" id="SSF55957">
    <property type="entry name" value="Phosphoglucomutase, C-terminal domain"/>
    <property type="match status" value="1"/>
</dbReference>
<dbReference type="PANTHER" id="PTHR42946">
    <property type="entry name" value="PHOSPHOHEXOSE MUTASE"/>
    <property type="match status" value="1"/>
</dbReference>
<dbReference type="SUPFAM" id="SSF53738">
    <property type="entry name" value="Phosphoglucomutase, first 3 domains"/>
    <property type="match status" value="3"/>
</dbReference>
<dbReference type="Pfam" id="PF00408">
    <property type="entry name" value="PGM_PMM_IV"/>
    <property type="match status" value="1"/>
</dbReference>
<dbReference type="AlphaFoldDB" id="A0A2J6WE41"/>
<evidence type="ECO:0000259" key="8">
    <source>
        <dbReference type="Pfam" id="PF02878"/>
    </source>
</evidence>
<dbReference type="EC" id="5.4.2.10" evidence="6"/>
<dbReference type="InterPro" id="IPR036900">
    <property type="entry name" value="A-D-PHexomutase_C_sf"/>
</dbReference>
<dbReference type="PANTHER" id="PTHR42946:SF1">
    <property type="entry name" value="PHOSPHOGLUCOMUTASE (ALPHA-D-GLUCOSE-1,6-BISPHOSPHATE-DEPENDENT)"/>
    <property type="match status" value="1"/>
</dbReference>
<dbReference type="FunFam" id="3.40.120.10:FF:000002">
    <property type="entry name" value="Phosphoglucosamine mutase"/>
    <property type="match status" value="1"/>
</dbReference>
<keyword evidence="2 6" id="KW-0597">Phosphoprotein</keyword>
<dbReference type="Gene3D" id="3.30.310.50">
    <property type="entry name" value="Alpha-D-phosphohexomutase, C-terminal domain"/>
    <property type="match status" value="1"/>
</dbReference>
<dbReference type="CDD" id="cd05802">
    <property type="entry name" value="GlmM"/>
    <property type="match status" value="1"/>
</dbReference>
<proteinExistence type="inferred from homology"/>
<dbReference type="Pfam" id="PF02879">
    <property type="entry name" value="PGM_PMM_II"/>
    <property type="match status" value="1"/>
</dbReference>
<feature type="binding site" evidence="6">
    <location>
        <position position="238"/>
    </location>
    <ligand>
        <name>Mg(2+)</name>
        <dbReference type="ChEBI" id="CHEBI:18420"/>
    </ligand>
</feature>
<feature type="binding site" evidence="6">
    <location>
        <position position="236"/>
    </location>
    <ligand>
        <name>Mg(2+)</name>
        <dbReference type="ChEBI" id="CHEBI:18420"/>
    </ligand>
</feature>
<dbReference type="NCBIfam" id="TIGR01455">
    <property type="entry name" value="glmM"/>
    <property type="match status" value="1"/>
</dbReference>
<evidence type="ECO:0000256" key="3">
    <source>
        <dbReference type="ARBA" id="ARBA00022723"/>
    </source>
</evidence>
<comment type="catalytic activity">
    <reaction evidence="6">
        <text>alpha-D-glucosamine 1-phosphate = D-glucosamine 6-phosphate</text>
        <dbReference type="Rhea" id="RHEA:23424"/>
        <dbReference type="ChEBI" id="CHEBI:58516"/>
        <dbReference type="ChEBI" id="CHEBI:58725"/>
        <dbReference type="EC" id="5.4.2.10"/>
    </reaction>
</comment>
<evidence type="ECO:0000259" key="7">
    <source>
        <dbReference type="Pfam" id="PF00408"/>
    </source>
</evidence>
<organism evidence="11 12">
    <name type="scientific">Caldisericum exile</name>
    <dbReference type="NCBI Taxonomy" id="693075"/>
    <lineage>
        <taxon>Bacteria</taxon>
        <taxon>Pseudomonadati</taxon>
        <taxon>Caldisericota/Cryosericota group</taxon>
        <taxon>Caldisericota</taxon>
        <taxon>Caldisericia</taxon>
        <taxon>Caldisericales</taxon>
        <taxon>Caldisericaceae</taxon>
        <taxon>Caldisericum</taxon>
    </lineage>
</organism>
<dbReference type="EMBL" id="PNIL01000055">
    <property type="protein sequence ID" value="PMP67164.1"/>
    <property type="molecule type" value="Genomic_DNA"/>
</dbReference>
<dbReference type="InterPro" id="IPR005844">
    <property type="entry name" value="A-D-PHexomutase_a/b/a-I"/>
</dbReference>
<feature type="domain" description="Alpha-D-phosphohexomutase C-terminal" evidence="7">
    <location>
        <begin position="367"/>
        <end position="430"/>
    </location>
</feature>
<evidence type="ECO:0000313" key="12">
    <source>
        <dbReference type="Proteomes" id="UP000237040"/>
    </source>
</evidence>
<feature type="binding site" evidence="6">
    <location>
        <position position="234"/>
    </location>
    <ligand>
        <name>Mg(2+)</name>
        <dbReference type="ChEBI" id="CHEBI:18420"/>
    </ligand>
</feature>
<evidence type="ECO:0000256" key="6">
    <source>
        <dbReference type="HAMAP-Rule" id="MF_01554"/>
    </source>
</evidence>
<reference evidence="11 12" key="1">
    <citation type="submission" date="2018-01" db="EMBL/GenBank/DDBJ databases">
        <title>Metagenomic assembled genomes from two thermal pools in the Uzon Caldera, Kamchatka, Russia.</title>
        <authorList>
            <person name="Wilkins L."/>
            <person name="Ettinger C."/>
        </authorList>
    </citation>
    <scope>NUCLEOTIDE SEQUENCE [LARGE SCALE GENOMIC DNA]</scope>
    <source>
        <strain evidence="11">ZAV-07</strain>
    </source>
</reference>
<dbReference type="PRINTS" id="PR00509">
    <property type="entry name" value="PGMPMM"/>
</dbReference>
<dbReference type="GO" id="GO:0005975">
    <property type="term" value="P:carbohydrate metabolic process"/>
    <property type="evidence" value="ECO:0007669"/>
    <property type="project" value="InterPro"/>
</dbReference>
<evidence type="ECO:0000256" key="1">
    <source>
        <dbReference type="ARBA" id="ARBA00010231"/>
    </source>
</evidence>
<dbReference type="InterPro" id="IPR050060">
    <property type="entry name" value="Phosphoglucosamine_mutase"/>
</dbReference>
<comment type="PTM">
    <text evidence="6">Activated by phosphorylation.</text>
</comment>
<dbReference type="GO" id="GO:0008966">
    <property type="term" value="F:phosphoglucosamine mutase activity"/>
    <property type="evidence" value="ECO:0007669"/>
    <property type="project" value="UniProtKB-UniRule"/>
</dbReference>
<feature type="active site" description="Phosphoserine intermediate" evidence="6">
    <location>
        <position position="98"/>
    </location>
</feature>
<comment type="similarity">
    <text evidence="1 6">Belongs to the phosphohexose mutase family.</text>
</comment>
<feature type="modified residue" description="Phosphoserine" evidence="6">
    <location>
        <position position="98"/>
    </location>
</feature>
<accession>A0A2J6WE41</accession>
<dbReference type="GO" id="GO:0009252">
    <property type="term" value="P:peptidoglycan biosynthetic process"/>
    <property type="evidence" value="ECO:0007669"/>
    <property type="project" value="TreeGrafter"/>
</dbReference>
<keyword evidence="5 6" id="KW-0413">Isomerase</keyword>
<comment type="function">
    <text evidence="6">Catalyzes the conversion of glucosamine-6-phosphate to glucosamine-1-phosphate.</text>
</comment>
<evidence type="ECO:0000256" key="5">
    <source>
        <dbReference type="ARBA" id="ARBA00023235"/>
    </source>
</evidence>
<feature type="domain" description="Alpha-D-phosphohexomutase alpha/beta/alpha" evidence="10">
    <location>
        <begin position="251"/>
        <end position="361"/>
    </location>
</feature>
<evidence type="ECO:0000313" key="11">
    <source>
        <dbReference type="EMBL" id="PMP67164.1"/>
    </source>
</evidence>
<dbReference type="InterPro" id="IPR005845">
    <property type="entry name" value="A-D-PHexomutase_a/b/a-II"/>
</dbReference>